<dbReference type="Proteomes" id="UP001242368">
    <property type="component" value="Unassembled WGS sequence"/>
</dbReference>
<dbReference type="RefSeq" id="WP_290361979.1">
    <property type="nucleotide sequence ID" value="NZ_JAUFQU010000001.1"/>
</dbReference>
<sequence length="70" mass="8105">MAAVFIIFFLQFRKNRDHLQLRFHFSASLSNVSKSYGSMKVIFFISYMLVPDCVSLAKELQIDLQLSISL</sequence>
<gene>
    <name evidence="1" type="ORF">QW060_01665</name>
</gene>
<keyword evidence="2" id="KW-1185">Reference proteome</keyword>
<dbReference type="EMBL" id="JAUFQU010000001">
    <property type="protein sequence ID" value="MDN3705830.1"/>
    <property type="molecule type" value="Genomic_DNA"/>
</dbReference>
<accession>A0ABT8CNE9</accession>
<proteinExistence type="predicted"/>
<name>A0ABT8CNE9_9FLAO</name>
<evidence type="ECO:0000313" key="1">
    <source>
        <dbReference type="EMBL" id="MDN3705830.1"/>
    </source>
</evidence>
<organism evidence="1 2">
    <name type="scientific">Paenimyroides ceti</name>
    <dbReference type="NCBI Taxonomy" id="395087"/>
    <lineage>
        <taxon>Bacteria</taxon>
        <taxon>Pseudomonadati</taxon>
        <taxon>Bacteroidota</taxon>
        <taxon>Flavobacteriia</taxon>
        <taxon>Flavobacteriales</taxon>
        <taxon>Flavobacteriaceae</taxon>
        <taxon>Paenimyroides</taxon>
    </lineage>
</organism>
<protein>
    <submittedName>
        <fullName evidence="1">Uncharacterized protein</fullName>
    </submittedName>
</protein>
<reference evidence="2" key="1">
    <citation type="journal article" date="2019" name="Int. J. Syst. Evol. Microbiol.">
        <title>The Global Catalogue of Microorganisms (GCM) 10K type strain sequencing project: providing services to taxonomists for standard genome sequencing and annotation.</title>
        <authorList>
            <consortium name="The Broad Institute Genomics Platform"/>
            <consortium name="The Broad Institute Genome Sequencing Center for Infectious Disease"/>
            <person name="Wu L."/>
            <person name="Ma J."/>
        </authorList>
    </citation>
    <scope>NUCLEOTIDE SEQUENCE [LARGE SCALE GENOMIC DNA]</scope>
    <source>
        <strain evidence="2">CECT 7184</strain>
    </source>
</reference>
<comment type="caution">
    <text evidence="1">The sequence shown here is derived from an EMBL/GenBank/DDBJ whole genome shotgun (WGS) entry which is preliminary data.</text>
</comment>
<evidence type="ECO:0000313" key="2">
    <source>
        <dbReference type="Proteomes" id="UP001242368"/>
    </source>
</evidence>